<dbReference type="PANTHER" id="PTHR36484">
    <property type="entry name" value="OS01G0558700 PROTEIN"/>
    <property type="match status" value="1"/>
</dbReference>
<gene>
    <name evidence="2" type="ORF">SLEP1_g43938</name>
</gene>
<evidence type="ECO:0000256" key="1">
    <source>
        <dbReference type="SAM" id="MobiDB-lite"/>
    </source>
</evidence>
<accession>A0AAV5LFI5</accession>
<dbReference type="Proteomes" id="UP001054252">
    <property type="component" value="Unassembled WGS sequence"/>
</dbReference>
<name>A0AAV5LFI5_9ROSI</name>
<dbReference type="PANTHER" id="PTHR36484:SF2">
    <property type="entry name" value="OS01G0558700 PROTEIN"/>
    <property type="match status" value="1"/>
</dbReference>
<protein>
    <submittedName>
        <fullName evidence="2">Uncharacterized protein</fullName>
    </submittedName>
</protein>
<dbReference type="EMBL" id="BPVZ01000112">
    <property type="protein sequence ID" value="GKV35707.1"/>
    <property type="molecule type" value="Genomic_DNA"/>
</dbReference>
<evidence type="ECO:0000313" key="2">
    <source>
        <dbReference type="EMBL" id="GKV35707.1"/>
    </source>
</evidence>
<proteinExistence type="predicted"/>
<feature type="region of interest" description="Disordered" evidence="1">
    <location>
        <begin position="69"/>
        <end position="102"/>
    </location>
</feature>
<comment type="caution">
    <text evidence="2">The sequence shown here is derived from an EMBL/GenBank/DDBJ whole genome shotgun (WGS) entry which is preliminary data.</text>
</comment>
<keyword evidence="3" id="KW-1185">Reference proteome</keyword>
<feature type="compositionally biased region" description="Low complexity" evidence="1">
    <location>
        <begin position="81"/>
        <end position="102"/>
    </location>
</feature>
<organism evidence="2 3">
    <name type="scientific">Rubroshorea leprosula</name>
    <dbReference type="NCBI Taxonomy" id="152421"/>
    <lineage>
        <taxon>Eukaryota</taxon>
        <taxon>Viridiplantae</taxon>
        <taxon>Streptophyta</taxon>
        <taxon>Embryophyta</taxon>
        <taxon>Tracheophyta</taxon>
        <taxon>Spermatophyta</taxon>
        <taxon>Magnoliopsida</taxon>
        <taxon>eudicotyledons</taxon>
        <taxon>Gunneridae</taxon>
        <taxon>Pentapetalae</taxon>
        <taxon>rosids</taxon>
        <taxon>malvids</taxon>
        <taxon>Malvales</taxon>
        <taxon>Dipterocarpaceae</taxon>
        <taxon>Rubroshorea</taxon>
    </lineage>
</organism>
<reference evidence="2 3" key="1">
    <citation type="journal article" date="2021" name="Commun. Biol.">
        <title>The genome of Shorea leprosula (Dipterocarpaceae) highlights the ecological relevance of drought in aseasonal tropical rainforests.</title>
        <authorList>
            <person name="Ng K.K.S."/>
            <person name="Kobayashi M.J."/>
            <person name="Fawcett J.A."/>
            <person name="Hatakeyama M."/>
            <person name="Paape T."/>
            <person name="Ng C.H."/>
            <person name="Ang C.C."/>
            <person name="Tnah L.H."/>
            <person name="Lee C.T."/>
            <person name="Nishiyama T."/>
            <person name="Sese J."/>
            <person name="O'Brien M.J."/>
            <person name="Copetti D."/>
            <person name="Mohd Noor M.I."/>
            <person name="Ong R.C."/>
            <person name="Putra M."/>
            <person name="Sireger I.Z."/>
            <person name="Indrioko S."/>
            <person name="Kosugi Y."/>
            <person name="Izuno A."/>
            <person name="Isagi Y."/>
            <person name="Lee S.L."/>
            <person name="Shimizu K.K."/>
        </authorList>
    </citation>
    <scope>NUCLEOTIDE SEQUENCE [LARGE SCALE GENOMIC DNA]</scope>
    <source>
        <strain evidence="2">214</strain>
    </source>
</reference>
<dbReference type="AlphaFoldDB" id="A0AAV5LFI5"/>
<sequence length="102" mass="11552">MSVKERVVPEKIQVVKSNVPNKRMRVNNCFSFKEITMEPGTSLKDIDSNQFKDEIKRWAKAVVKYARQVSSRMRSSRKSSRFGSSRQKSSNGIGSPESSSHG</sequence>
<evidence type="ECO:0000313" key="3">
    <source>
        <dbReference type="Proteomes" id="UP001054252"/>
    </source>
</evidence>